<reference evidence="4" key="1">
    <citation type="submission" date="2017-02" db="UniProtKB">
        <authorList>
            <consortium name="WormBaseParasite"/>
        </authorList>
    </citation>
    <scope>IDENTIFICATION</scope>
</reference>
<accession>A0A0N5CQ84</accession>
<proteinExistence type="predicted"/>
<dbReference type="AlphaFoldDB" id="A0A0N5CQ84"/>
<evidence type="ECO:0000256" key="1">
    <source>
        <dbReference type="SAM" id="SignalP"/>
    </source>
</evidence>
<dbReference type="WBParaSite" id="TCLT_0000238401-mRNA-1">
    <property type="protein sequence ID" value="TCLT_0000238401-mRNA-1"/>
    <property type="gene ID" value="TCLT_0000238401"/>
</dbReference>
<dbReference type="OrthoDB" id="5805689at2759"/>
<feature type="signal peptide" evidence="1">
    <location>
        <begin position="1"/>
        <end position="28"/>
    </location>
</feature>
<reference evidence="2 3" key="2">
    <citation type="submission" date="2018-11" db="EMBL/GenBank/DDBJ databases">
        <authorList>
            <consortium name="Pathogen Informatics"/>
        </authorList>
    </citation>
    <scope>NUCLEOTIDE SEQUENCE [LARGE SCALE GENOMIC DNA]</scope>
</reference>
<name>A0A0N5CQ84_THECL</name>
<keyword evidence="3" id="KW-1185">Reference proteome</keyword>
<dbReference type="Proteomes" id="UP000276776">
    <property type="component" value="Unassembled WGS sequence"/>
</dbReference>
<keyword evidence="1" id="KW-0732">Signal</keyword>
<organism evidence="4">
    <name type="scientific">Thelazia callipaeda</name>
    <name type="common">Oriental eyeworm</name>
    <name type="synonym">Parasitic nematode</name>
    <dbReference type="NCBI Taxonomy" id="103827"/>
    <lineage>
        <taxon>Eukaryota</taxon>
        <taxon>Metazoa</taxon>
        <taxon>Ecdysozoa</taxon>
        <taxon>Nematoda</taxon>
        <taxon>Chromadorea</taxon>
        <taxon>Rhabditida</taxon>
        <taxon>Spirurina</taxon>
        <taxon>Spiruromorpha</taxon>
        <taxon>Thelazioidea</taxon>
        <taxon>Thelaziidae</taxon>
        <taxon>Thelazia</taxon>
    </lineage>
</organism>
<dbReference type="EMBL" id="UYYF01000479">
    <property type="protein sequence ID" value="VDM98315.1"/>
    <property type="molecule type" value="Genomic_DNA"/>
</dbReference>
<evidence type="ECO:0000313" key="4">
    <source>
        <dbReference type="WBParaSite" id="TCLT_0000238401-mRNA-1"/>
    </source>
</evidence>
<gene>
    <name evidence="2" type="ORF">TCLT_LOCUS2385</name>
</gene>
<evidence type="ECO:0000313" key="2">
    <source>
        <dbReference type="EMBL" id="VDM98315.1"/>
    </source>
</evidence>
<evidence type="ECO:0000313" key="3">
    <source>
        <dbReference type="Proteomes" id="UP000276776"/>
    </source>
</evidence>
<protein>
    <submittedName>
        <fullName evidence="4">TIL domain-containing protein</fullName>
    </submittedName>
</protein>
<feature type="chain" id="PRO_5043126281" evidence="1">
    <location>
        <begin position="29"/>
        <end position="114"/>
    </location>
</feature>
<sequence length="114" mass="12651">MNSTTSSKSNLLLKVIITLFVNQTLTSALIRNPKSFQSCKAGCSPHLTLPCNFGSFDRCIMESCRAACWKDNHRKVRSCFCRGSLDGGTLRACFCGFPDQENISTPTDTLHFIH</sequence>